<sequence>MSHRYSPELALELATSIVRAAVIGYRELAETSFPKFGDALGLYSTRPVRVDGLVKLPAAEEDHPIQMLIRLASAPATQRSTAPTVDLQLADDDHTFWEFSQEHRSRTRTAFGPEDLQSLDLPLHLDGPATSLAYRWLIRDLIEVGWLDNDHWLRD</sequence>
<reference evidence="1 2" key="1">
    <citation type="submission" date="2020-08" db="EMBL/GenBank/DDBJ databases">
        <title>Sequencing the genomes of 1000 actinobacteria strains.</title>
        <authorList>
            <person name="Klenk H.-P."/>
        </authorList>
    </citation>
    <scope>NUCLEOTIDE SEQUENCE [LARGE SCALE GENOMIC DNA]</scope>
    <source>
        <strain evidence="1 2">DSM 45518</strain>
    </source>
</reference>
<dbReference type="AlphaFoldDB" id="A0A7W7G8H8"/>
<dbReference type="EMBL" id="JACHMF010000001">
    <property type="protein sequence ID" value="MBB4697946.1"/>
    <property type="molecule type" value="Genomic_DNA"/>
</dbReference>
<organism evidence="1 2">
    <name type="scientific">Paractinoplanes abujensis</name>
    <dbReference type="NCBI Taxonomy" id="882441"/>
    <lineage>
        <taxon>Bacteria</taxon>
        <taxon>Bacillati</taxon>
        <taxon>Actinomycetota</taxon>
        <taxon>Actinomycetes</taxon>
        <taxon>Micromonosporales</taxon>
        <taxon>Micromonosporaceae</taxon>
        <taxon>Paractinoplanes</taxon>
    </lineage>
</organism>
<protein>
    <submittedName>
        <fullName evidence="1">Uncharacterized protein</fullName>
    </submittedName>
</protein>
<evidence type="ECO:0000313" key="2">
    <source>
        <dbReference type="Proteomes" id="UP000542742"/>
    </source>
</evidence>
<gene>
    <name evidence="1" type="ORF">BKA14_008094</name>
</gene>
<dbReference type="Proteomes" id="UP000542742">
    <property type="component" value="Unassembled WGS sequence"/>
</dbReference>
<name>A0A7W7G8H8_9ACTN</name>
<keyword evidence="2" id="KW-1185">Reference proteome</keyword>
<evidence type="ECO:0000313" key="1">
    <source>
        <dbReference type="EMBL" id="MBB4697946.1"/>
    </source>
</evidence>
<comment type="caution">
    <text evidence="1">The sequence shown here is derived from an EMBL/GenBank/DDBJ whole genome shotgun (WGS) entry which is preliminary data.</text>
</comment>
<dbReference type="RefSeq" id="WP_184956008.1">
    <property type="nucleotide sequence ID" value="NZ_BOMC01000025.1"/>
</dbReference>
<proteinExistence type="predicted"/>
<accession>A0A7W7G8H8</accession>